<accession>G0IUI9</accession>
<organism evidence="1 2">
    <name type="scientific">Cyclobacterium marinum (strain ATCC 25205 / DSM 745 / LMG 13164 / NCIMB 1802)</name>
    <name type="common">Flectobacillus marinus</name>
    <dbReference type="NCBI Taxonomy" id="880070"/>
    <lineage>
        <taxon>Bacteria</taxon>
        <taxon>Pseudomonadati</taxon>
        <taxon>Bacteroidota</taxon>
        <taxon>Cytophagia</taxon>
        <taxon>Cytophagales</taxon>
        <taxon>Cyclobacteriaceae</taxon>
        <taxon>Cyclobacterium</taxon>
    </lineage>
</organism>
<dbReference type="HOGENOM" id="CLU_1775217_0_0_10"/>
<dbReference type="AlphaFoldDB" id="G0IUI9"/>
<evidence type="ECO:0000313" key="1">
    <source>
        <dbReference type="EMBL" id="AEL24752.1"/>
    </source>
</evidence>
<keyword evidence="2" id="KW-1185">Reference proteome</keyword>
<name>G0IUI9_CYCMS</name>
<reference evidence="2" key="1">
    <citation type="submission" date="2011-07" db="EMBL/GenBank/DDBJ databases">
        <title>The complete genome of Cyclobacterium marinum DSM 745.</title>
        <authorList>
            <person name="Lucas S."/>
            <person name="Han J."/>
            <person name="Lapidus A."/>
            <person name="Bruce D."/>
            <person name="Goodwin L."/>
            <person name="Pitluck S."/>
            <person name="Peters L."/>
            <person name="Kyrpides N."/>
            <person name="Mavromatis K."/>
            <person name="Ivanova N."/>
            <person name="Ovchinnikova G."/>
            <person name="Chertkov O."/>
            <person name="Detter J.C."/>
            <person name="Tapia R."/>
            <person name="Han C."/>
            <person name="Land M."/>
            <person name="Hauser L."/>
            <person name="Markowitz V."/>
            <person name="Cheng J.-F."/>
            <person name="Hugenholtz P."/>
            <person name="Woyke T."/>
            <person name="Wu D."/>
            <person name="Tindall B."/>
            <person name="Schuetze A."/>
            <person name="Brambilla E."/>
            <person name="Klenk H.-P."/>
            <person name="Eisen J.A."/>
        </authorList>
    </citation>
    <scope>NUCLEOTIDE SEQUENCE [LARGE SCALE GENOMIC DNA]</scope>
    <source>
        <strain evidence="2">ATCC 25205 / DSM 745 / LMG 13164 / NCIMB 1802</strain>
    </source>
</reference>
<dbReference type="Proteomes" id="UP000001635">
    <property type="component" value="Chromosome"/>
</dbReference>
<dbReference type="STRING" id="880070.Cycma_0980"/>
<evidence type="ECO:0000313" key="2">
    <source>
        <dbReference type="Proteomes" id="UP000001635"/>
    </source>
</evidence>
<proteinExistence type="predicted"/>
<dbReference type="EMBL" id="CP002955">
    <property type="protein sequence ID" value="AEL24752.1"/>
    <property type="molecule type" value="Genomic_DNA"/>
</dbReference>
<sequence length="149" mass="17699">MIMTDTLNKQELQDFKIAIDEEYARVETNKPKGIILCTLLVDYVPITDFKAIFNKITKIVKEGNYNKFIFDKRALRAFHQPSMEWYFLEWKKEVFFYGIKTHRKILPKEAWFVKLVMIAKKQITLENPGNIIRNLDIKYCDSIEEAIAE</sequence>
<gene>
    <name evidence="1" type="ordered locus">Cycma_0980</name>
</gene>
<protein>
    <submittedName>
        <fullName evidence="1">Uncharacterized protein</fullName>
    </submittedName>
</protein>
<dbReference type="KEGG" id="cmr:Cycma_0980"/>